<organism evidence="1 2">
    <name type="scientific">Rhodococcus qingshengii</name>
    <dbReference type="NCBI Taxonomy" id="334542"/>
    <lineage>
        <taxon>Bacteria</taxon>
        <taxon>Bacillati</taxon>
        <taxon>Actinomycetota</taxon>
        <taxon>Actinomycetes</taxon>
        <taxon>Mycobacteriales</taxon>
        <taxon>Nocardiaceae</taxon>
        <taxon>Rhodococcus</taxon>
        <taxon>Rhodococcus erythropolis group</taxon>
    </lineage>
</organism>
<accession>A0A2A5IXY7</accession>
<dbReference type="Proteomes" id="UP000230886">
    <property type="component" value="Unassembled WGS sequence"/>
</dbReference>
<evidence type="ECO:0000313" key="1">
    <source>
        <dbReference type="EMBL" id="PCK22188.1"/>
    </source>
</evidence>
<sequence length="65" mass="6921">MNDKHTPVERSAVEAAMYQATKHTQKITDADLVAVVEGLTGVSVAQTPHTDIAFPAAGDSDDLFH</sequence>
<protein>
    <submittedName>
        <fullName evidence="1">Uncharacterized protein</fullName>
    </submittedName>
</protein>
<gene>
    <name evidence="1" type="ORF">CHR55_32930</name>
</gene>
<name>A0A2A5IXY7_RHOSG</name>
<reference evidence="1 2" key="1">
    <citation type="submission" date="2017-07" db="EMBL/GenBank/DDBJ databases">
        <title>Draft sequence of Rhodococcus enclensis 23b-28.</title>
        <authorList>
            <person name="Besaury L."/>
            <person name="Sancelme M."/>
            <person name="Amato P."/>
            <person name="Lallement A."/>
            <person name="Delort A.-M."/>
        </authorList>
    </citation>
    <scope>NUCLEOTIDE SEQUENCE [LARGE SCALE GENOMIC DNA]</scope>
    <source>
        <strain evidence="1 2">23b-28</strain>
    </source>
</reference>
<dbReference type="EMBL" id="NOVD01000081">
    <property type="protein sequence ID" value="PCK22188.1"/>
    <property type="molecule type" value="Genomic_DNA"/>
</dbReference>
<evidence type="ECO:0000313" key="2">
    <source>
        <dbReference type="Proteomes" id="UP000230886"/>
    </source>
</evidence>
<dbReference type="AlphaFoldDB" id="A0A2A5IXY7"/>
<proteinExistence type="predicted"/>
<dbReference type="RefSeq" id="WP_099699051.1">
    <property type="nucleotide sequence ID" value="NZ_NOVD01000081.1"/>
</dbReference>
<comment type="caution">
    <text evidence="1">The sequence shown here is derived from an EMBL/GenBank/DDBJ whole genome shotgun (WGS) entry which is preliminary data.</text>
</comment>